<dbReference type="Pfam" id="PF02784">
    <property type="entry name" value="Orn_Arg_deC_N"/>
    <property type="match status" value="1"/>
</dbReference>
<dbReference type="PRINTS" id="PR01182">
    <property type="entry name" value="ORNDCRBXLASE"/>
</dbReference>
<dbReference type="CDD" id="cd00622">
    <property type="entry name" value="PLPDE_III_ODC"/>
    <property type="match status" value="1"/>
</dbReference>
<dbReference type="InterPro" id="IPR029066">
    <property type="entry name" value="PLP-binding_barrel"/>
</dbReference>
<evidence type="ECO:0000256" key="2">
    <source>
        <dbReference type="ARBA" id="ARBA00008872"/>
    </source>
</evidence>
<evidence type="ECO:0000259" key="10">
    <source>
        <dbReference type="Pfam" id="PF02784"/>
    </source>
</evidence>
<feature type="domain" description="Orn/DAP/Arg decarboxylase 2 N-terminal" evidence="10">
    <location>
        <begin position="85"/>
        <end position="315"/>
    </location>
</feature>
<dbReference type="Proteomes" id="UP000006377">
    <property type="component" value="Chromosome"/>
</dbReference>
<dbReference type="PANTHER" id="PTHR11482:SF6">
    <property type="entry name" value="ORNITHINE DECARBOXYLASE 1-RELATED"/>
    <property type="match status" value="1"/>
</dbReference>
<dbReference type="SUPFAM" id="SSF51419">
    <property type="entry name" value="PLP-binding barrel"/>
    <property type="match status" value="1"/>
</dbReference>
<dbReference type="GO" id="GO:0033387">
    <property type="term" value="P:putrescine biosynthetic process from arginine, via ornithine"/>
    <property type="evidence" value="ECO:0007669"/>
    <property type="project" value="TreeGrafter"/>
</dbReference>
<dbReference type="AlphaFoldDB" id="A7HY56"/>
<proteinExistence type="inferred from homology"/>
<comment type="pathway">
    <text evidence="5">Amine and polyamine biosynthesis; putrescine biosynthesis via L-ornithine pathway; putrescine from L-ornithine: step 1/1.</text>
</comment>
<keyword evidence="4" id="KW-0456">Lyase</keyword>
<name>A7HY56_PARL1</name>
<comment type="similarity">
    <text evidence="2">Belongs to the Orn/Lys/Arg decarboxylase class-II family.</text>
</comment>
<dbReference type="PANTHER" id="PTHR11482">
    <property type="entry name" value="ARGININE/DIAMINOPIMELATE/ORNITHINE DECARBOXYLASE"/>
    <property type="match status" value="1"/>
</dbReference>
<dbReference type="Gene3D" id="2.40.37.10">
    <property type="entry name" value="Lyase, Ornithine Decarboxylase, Chain A, domain 1"/>
    <property type="match status" value="1"/>
</dbReference>
<evidence type="ECO:0000256" key="6">
    <source>
        <dbReference type="ARBA" id="ARBA00034138"/>
    </source>
</evidence>
<feature type="active site" description="Proton donor" evidence="8">
    <location>
        <position position="381"/>
    </location>
</feature>
<dbReference type="RefSeq" id="WP_012112167.1">
    <property type="nucleotide sequence ID" value="NC_009719.1"/>
</dbReference>
<protein>
    <recommendedName>
        <fullName evidence="6">ornithine decarboxylase</fullName>
        <ecNumber evidence="6">4.1.1.17</ecNumber>
    </recommendedName>
</protein>
<keyword evidence="3 8" id="KW-0663">Pyridoxal phosphate</keyword>
<dbReference type="InterPro" id="IPR000183">
    <property type="entry name" value="Orn/DAP/Arg_de-COase"/>
</dbReference>
<dbReference type="PRINTS" id="PR01179">
    <property type="entry name" value="ODADCRBXLASE"/>
</dbReference>
<dbReference type="GO" id="GO:0005737">
    <property type="term" value="C:cytoplasm"/>
    <property type="evidence" value="ECO:0007669"/>
    <property type="project" value="TreeGrafter"/>
</dbReference>
<organism evidence="11 12">
    <name type="scientific">Parvibaculum lavamentivorans (strain DS-1 / DSM 13023 / NCIMB 13966)</name>
    <dbReference type="NCBI Taxonomy" id="402881"/>
    <lineage>
        <taxon>Bacteria</taxon>
        <taxon>Pseudomonadati</taxon>
        <taxon>Pseudomonadota</taxon>
        <taxon>Alphaproteobacteria</taxon>
        <taxon>Hyphomicrobiales</taxon>
        <taxon>Parvibaculaceae</taxon>
        <taxon>Parvibaculum</taxon>
    </lineage>
</organism>
<dbReference type="InterPro" id="IPR002433">
    <property type="entry name" value="Orn_de-COase"/>
</dbReference>
<evidence type="ECO:0000256" key="8">
    <source>
        <dbReference type="PIRSR" id="PIRSR600183-50"/>
    </source>
</evidence>
<evidence type="ECO:0000313" key="12">
    <source>
        <dbReference type="Proteomes" id="UP000006377"/>
    </source>
</evidence>
<dbReference type="KEGG" id="pla:Plav_3234"/>
<feature type="region of interest" description="Disordered" evidence="9">
    <location>
        <begin position="1"/>
        <end position="39"/>
    </location>
</feature>
<dbReference type="InterPro" id="IPR022644">
    <property type="entry name" value="De-COase2_N"/>
</dbReference>
<dbReference type="Gene3D" id="3.20.20.10">
    <property type="entry name" value="Alanine racemase"/>
    <property type="match status" value="1"/>
</dbReference>
<dbReference type="FunFam" id="2.40.37.10:FF:000004">
    <property type="entry name" value="Ornithine decarboxylase"/>
    <property type="match status" value="1"/>
</dbReference>
<evidence type="ECO:0000256" key="4">
    <source>
        <dbReference type="ARBA" id="ARBA00023239"/>
    </source>
</evidence>
<comment type="catalytic activity">
    <reaction evidence="7">
        <text>L-ornithine + H(+) = putrescine + CO2</text>
        <dbReference type="Rhea" id="RHEA:22964"/>
        <dbReference type="ChEBI" id="CHEBI:15378"/>
        <dbReference type="ChEBI" id="CHEBI:16526"/>
        <dbReference type="ChEBI" id="CHEBI:46911"/>
        <dbReference type="ChEBI" id="CHEBI:326268"/>
        <dbReference type="EC" id="4.1.1.17"/>
    </reaction>
</comment>
<evidence type="ECO:0000256" key="1">
    <source>
        <dbReference type="ARBA" id="ARBA00001933"/>
    </source>
</evidence>
<dbReference type="PROSITE" id="PS00878">
    <property type="entry name" value="ODR_DC_2_1"/>
    <property type="match status" value="1"/>
</dbReference>
<reference evidence="11 12" key="1">
    <citation type="journal article" date="2011" name="Stand. Genomic Sci.">
        <title>Complete genome sequence of Parvibaculum lavamentivorans type strain (DS-1(T)).</title>
        <authorList>
            <person name="Schleheck D."/>
            <person name="Weiss M."/>
            <person name="Pitluck S."/>
            <person name="Bruce D."/>
            <person name="Land M.L."/>
            <person name="Han S."/>
            <person name="Saunders E."/>
            <person name="Tapia R."/>
            <person name="Detter C."/>
            <person name="Brettin T."/>
            <person name="Han J."/>
            <person name="Woyke T."/>
            <person name="Goodwin L."/>
            <person name="Pennacchio L."/>
            <person name="Nolan M."/>
            <person name="Cook A.M."/>
            <person name="Kjelleberg S."/>
            <person name="Thomas T."/>
        </authorList>
    </citation>
    <scope>NUCLEOTIDE SEQUENCE [LARGE SCALE GENOMIC DNA]</scope>
    <source>
        <strain evidence="12">DS-1 / DSM 13023 / NCIMB 13966</strain>
    </source>
</reference>
<dbReference type="STRING" id="402881.Plav_3234"/>
<evidence type="ECO:0000256" key="3">
    <source>
        <dbReference type="ARBA" id="ARBA00022898"/>
    </source>
</evidence>
<dbReference type="SUPFAM" id="SSF50621">
    <property type="entry name" value="Alanine racemase C-terminal domain-like"/>
    <property type="match status" value="1"/>
</dbReference>
<dbReference type="eggNOG" id="COG0019">
    <property type="taxonomic scope" value="Bacteria"/>
</dbReference>
<evidence type="ECO:0000313" key="11">
    <source>
        <dbReference type="EMBL" id="ABS64839.1"/>
    </source>
</evidence>
<dbReference type="HOGENOM" id="CLU_026444_1_3_5"/>
<sequence>MFASEQGRRARSRISMKSAAKSVPATKPGAPVKSGPRRKPRLRLVPKAAELPLDRGGLPPKIARYLATADLPSPCLVVDVDIVAHNFGELASSLPDARIFYAVKANPADEIVSRLAGLGSSFDTASMGEIDLCLSHGVSADRLSFGNTIKKERDIAAAYAKGVRMFAFDSTAELDKIARVAPGSKVYCRVLMECEGAEWPLSRKFGCEPAMAVDLLVRAKALGLDAYGVSFHVGSQQTDLTQYDKALALSLSLFRDLEARGVKLRMVNMGGGFPSRYRTDVPSISAYGAAIREALLRHFGDSQPDVIVEPGRGVVGDAGVIQAEVVLVSEKGGDDARRWVYLDAGKFHGLAETMDEAIKYRLLTSRDGGETSPVVLAGPTCDSADILYEKTDYRLPSELEAGDKVWILATGAYTTTYSAVAFNGFPPLASVCI</sequence>
<gene>
    <name evidence="11" type="ordered locus">Plav_3234</name>
</gene>
<evidence type="ECO:0000256" key="9">
    <source>
        <dbReference type="SAM" id="MobiDB-lite"/>
    </source>
</evidence>
<dbReference type="GO" id="GO:0004586">
    <property type="term" value="F:ornithine decarboxylase activity"/>
    <property type="evidence" value="ECO:0007669"/>
    <property type="project" value="UniProtKB-EC"/>
</dbReference>
<dbReference type="InterPro" id="IPR009006">
    <property type="entry name" value="Ala_racemase/Decarboxylase_C"/>
</dbReference>
<comment type="cofactor">
    <cofactor evidence="1 8">
        <name>pyridoxal 5'-phosphate</name>
        <dbReference type="ChEBI" id="CHEBI:597326"/>
    </cofactor>
</comment>
<dbReference type="FunFam" id="3.20.20.10:FF:000008">
    <property type="entry name" value="Ornithine decarboxylase"/>
    <property type="match status" value="1"/>
</dbReference>
<evidence type="ECO:0000256" key="7">
    <source>
        <dbReference type="ARBA" id="ARBA00049127"/>
    </source>
</evidence>
<dbReference type="InterPro" id="IPR022653">
    <property type="entry name" value="De-COase2_pyr-phos_BS"/>
</dbReference>
<evidence type="ECO:0000256" key="5">
    <source>
        <dbReference type="ARBA" id="ARBA00034115"/>
    </source>
</evidence>
<feature type="modified residue" description="N6-(pyridoxal phosphate)lysine" evidence="8">
    <location>
        <position position="104"/>
    </location>
</feature>
<dbReference type="EC" id="4.1.1.17" evidence="6"/>
<accession>A7HY56</accession>
<keyword evidence="12" id="KW-1185">Reference proteome</keyword>
<dbReference type="EMBL" id="CP000774">
    <property type="protein sequence ID" value="ABS64839.1"/>
    <property type="molecule type" value="Genomic_DNA"/>
</dbReference>